<protein>
    <submittedName>
        <fullName evidence="2">Uncharacterized protein</fullName>
    </submittedName>
</protein>
<evidence type="ECO:0000256" key="1">
    <source>
        <dbReference type="SAM" id="MobiDB-lite"/>
    </source>
</evidence>
<feature type="region of interest" description="Disordered" evidence="1">
    <location>
        <begin position="154"/>
        <end position="173"/>
    </location>
</feature>
<name>A0ABR3W8J9_9PEZI</name>
<reference evidence="2 3" key="1">
    <citation type="journal article" date="2024" name="Commun. Biol.">
        <title>Comparative genomic analysis of thermophilic fungi reveals convergent evolutionary adaptations and gene losses.</title>
        <authorList>
            <person name="Steindorff A.S."/>
            <person name="Aguilar-Pontes M.V."/>
            <person name="Robinson A.J."/>
            <person name="Andreopoulos B."/>
            <person name="LaButti K."/>
            <person name="Kuo A."/>
            <person name="Mondo S."/>
            <person name="Riley R."/>
            <person name="Otillar R."/>
            <person name="Haridas S."/>
            <person name="Lipzen A."/>
            <person name="Grimwood J."/>
            <person name="Schmutz J."/>
            <person name="Clum A."/>
            <person name="Reid I.D."/>
            <person name="Moisan M.C."/>
            <person name="Butler G."/>
            <person name="Nguyen T.T.M."/>
            <person name="Dewar K."/>
            <person name="Conant G."/>
            <person name="Drula E."/>
            <person name="Henrissat B."/>
            <person name="Hansel C."/>
            <person name="Singer S."/>
            <person name="Hutchinson M.I."/>
            <person name="de Vries R.P."/>
            <person name="Natvig D.O."/>
            <person name="Powell A.J."/>
            <person name="Tsang A."/>
            <person name="Grigoriev I.V."/>
        </authorList>
    </citation>
    <scope>NUCLEOTIDE SEQUENCE [LARGE SCALE GENOMIC DNA]</scope>
    <source>
        <strain evidence="2 3">ATCC 24622</strain>
    </source>
</reference>
<organism evidence="2 3">
    <name type="scientific">Phialemonium thermophilum</name>
    <dbReference type="NCBI Taxonomy" id="223376"/>
    <lineage>
        <taxon>Eukaryota</taxon>
        <taxon>Fungi</taxon>
        <taxon>Dikarya</taxon>
        <taxon>Ascomycota</taxon>
        <taxon>Pezizomycotina</taxon>
        <taxon>Sordariomycetes</taxon>
        <taxon>Sordariomycetidae</taxon>
        <taxon>Cephalothecales</taxon>
        <taxon>Cephalothecaceae</taxon>
        <taxon>Phialemonium</taxon>
    </lineage>
</organism>
<gene>
    <name evidence="2" type="ORF">VTK73DRAFT_8535</name>
</gene>
<dbReference type="EMBL" id="JAZHXJ010000625">
    <property type="protein sequence ID" value="KAL1855646.1"/>
    <property type="molecule type" value="Genomic_DNA"/>
</dbReference>
<accession>A0ABR3W8J9</accession>
<proteinExistence type="predicted"/>
<evidence type="ECO:0000313" key="2">
    <source>
        <dbReference type="EMBL" id="KAL1855646.1"/>
    </source>
</evidence>
<sequence length="173" mass="18802">MDIGCSHHSTGHCYEVLSHLEGYLPLLHLESECRTHYLGCSVTLLGSLESTFNVRSVWLIALEPLQAAYALFLANTCNLPVVPGVGRVRGPRYLPPPAKGFKGGMRLPSILSTLVPLSSPTPNGETGSFPTPHRPCVVRSLAHGSHPRATLLLEVRSEPPSRPPNSEIEERHS</sequence>
<comment type="caution">
    <text evidence="2">The sequence shown here is derived from an EMBL/GenBank/DDBJ whole genome shotgun (WGS) entry which is preliminary data.</text>
</comment>
<evidence type="ECO:0000313" key="3">
    <source>
        <dbReference type="Proteomes" id="UP001586593"/>
    </source>
</evidence>
<keyword evidence="3" id="KW-1185">Reference proteome</keyword>
<dbReference type="Proteomes" id="UP001586593">
    <property type="component" value="Unassembled WGS sequence"/>
</dbReference>